<reference evidence="6" key="1">
    <citation type="journal article" date="2002" name="Science">
        <title>The draft genome of Ciona intestinalis: insights into chordate and vertebrate origins.</title>
        <authorList>
            <person name="Dehal P."/>
            <person name="Satou Y."/>
            <person name="Campbell R.K."/>
            <person name="Chapman J."/>
            <person name="Degnan B."/>
            <person name="De Tomaso A."/>
            <person name="Davidson B."/>
            <person name="Di Gregorio A."/>
            <person name="Gelpke M."/>
            <person name="Goodstein D.M."/>
            <person name="Harafuji N."/>
            <person name="Hastings K.E."/>
            <person name="Ho I."/>
            <person name="Hotta K."/>
            <person name="Huang W."/>
            <person name="Kawashima T."/>
            <person name="Lemaire P."/>
            <person name="Martinez D."/>
            <person name="Meinertzhagen I.A."/>
            <person name="Necula S."/>
            <person name="Nonaka M."/>
            <person name="Putnam N."/>
            <person name="Rash S."/>
            <person name="Saiga H."/>
            <person name="Satake M."/>
            <person name="Terry A."/>
            <person name="Yamada L."/>
            <person name="Wang H.G."/>
            <person name="Awazu S."/>
            <person name="Azumi K."/>
            <person name="Boore J."/>
            <person name="Branno M."/>
            <person name="Chin-Bow S."/>
            <person name="DeSantis R."/>
            <person name="Doyle S."/>
            <person name="Francino P."/>
            <person name="Keys D.N."/>
            <person name="Haga S."/>
            <person name="Hayashi H."/>
            <person name="Hino K."/>
            <person name="Imai K.S."/>
            <person name="Inaba K."/>
            <person name="Kano S."/>
            <person name="Kobayashi K."/>
            <person name="Kobayashi M."/>
            <person name="Lee B.I."/>
            <person name="Makabe K.W."/>
            <person name="Manohar C."/>
            <person name="Matassi G."/>
            <person name="Medina M."/>
            <person name="Mochizuki Y."/>
            <person name="Mount S."/>
            <person name="Morishita T."/>
            <person name="Miura S."/>
            <person name="Nakayama A."/>
            <person name="Nishizaka S."/>
            <person name="Nomoto H."/>
            <person name="Ohta F."/>
            <person name="Oishi K."/>
            <person name="Rigoutsos I."/>
            <person name="Sano M."/>
            <person name="Sasaki A."/>
            <person name="Sasakura Y."/>
            <person name="Shoguchi E."/>
            <person name="Shin-i T."/>
            <person name="Spagnuolo A."/>
            <person name="Stainier D."/>
            <person name="Suzuki M.M."/>
            <person name="Tassy O."/>
            <person name="Takatori N."/>
            <person name="Tokuoka M."/>
            <person name="Yagi K."/>
            <person name="Yoshizaki F."/>
            <person name="Wada S."/>
            <person name="Zhang C."/>
            <person name="Hyatt P.D."/>
            <person name="Larimer F."/>
            <person name="Detter C."/>
            <person name="Doggett N."/>
            <person name="Glavina T."/>
            <person name="Hawkins T."/>
            <person name="Richardson P."/>
            <person name="Lucas S."/>
            <person name="Kohara Y."/>
            <person name="Levine M."/>
            <person name="Satoh N."/>
            <person name="Rokhsar D.S."/>
        </authorList>
    </citation>
    <scope>NUCLEOTIDE SEQUENCE [LARGE SCALE GENOMIC DNA]</scope>
</reference>
<dbReference type="Pfam" id="PF00135">
    <property type="entry name" value="COesterase"/>
    <property type="match status" value="1"/>
</dbReference>
<keyword evidence="2 3" id="KW-0378">Hydrolase</keyword>
<evidence type="ECO:0000259" key="4">
    <source>
        <dbReference type="Pfam" id="PF00135"/>
    </source>
</evidence>
<dbReference type="OMA" id="PHCAQDI"/>
<dbReference type="STRING" id="7719.ENSCINP00000011279"/>
<dbReference type="EMBL" id="EAAA01000580">
    <property type="status" value="NOT_ANNOTATED_CDS"/>
    <property type="molecule type" value="Genomic_DNA"/>
</dbReference>
<feature type="chain" id="PRO_5005129949" description="Carboxylic ester hydrolase" evidence="3">
    <location>
        <begin position="25"/>
        <end position="562"/>
    </location>
</feature>
<dbReference type="Gene3D" id="3.40.50.1820">
    <property type="entry name" value="alpha/beta hydrolase"/>
    <property type="match status" value="1"/>
</dbReference>
<evidence type="ECO:0000313" key="5">
    <source>
        <dbReference type="Ensembl" id="ENSCINP00000011279.3"/>
    </source>
</evidence>
<name>F6UTN2_CIOIN</name>
<dbReference type="PROSITE" id="PS00122">
    <property type="entry name" value="CARBOXYLESTERASE_B_1"/>
    <property type="match status" value="1"/>
</dbReference>
<dbReference type="ESTHER" id="cioin-cxest">
    <property type="family name" value="Carb_B_Chordata"/>
</dbReference>
<dbReference type="Proteomes" id="UP000008144">
    <property type="component" value="Chromosome 10"/>
</dbReference>
<evidence type="ECO:0000256" key="2">
    <source>
        <dbReference type="ARBA" id="ARBA00022801"/>
    </source>
</evidence>
<dbReference type="InterPro" id="IPR002018">
    <property type="entry name" value="CarbesteraseB"/>
</dbReference>
<dbReference type="AlphaFoldDB" id="F6UTN2"/>
<dbReference type="InterPro" id="IPR019826">
    <property type="entry name" value="Carboxylesterase_B_AS"/>
</dbReference>
<feature type="signal peptide" evidence="3">
    <location>
        <begin position="1"/>
        <end position="24"/>
    </location>
</feature>
<evidence type="ECO:0000313" key="6">
    <source>
        <dbReference type="Proteomes" id="UP000008144"/>
    </source>
</evidence>
<dbReference type="Ensembl" id="ENSCINT00000011279.3">
    <property type="protein sequence ID" value="ENSCINP00000011279.3"/>
    <property type="gene ID" value="ENSCING00000005460.3"/>
</dbReference>
<proteinExistence type="inferred from homology"/>
<comment type="similarity">
    <text evidence="1 3">Belongs to the type-B carboxylesterase/lipase family.</text>
</comment>
<reference evidence="5" key="2">
    <citation type="journal article" date="2008" name="Genome Biol.">
        <title>Improved genome assembly and evidence-based global gene model set for the chordate Ciona intestinalis: new insight into intron and operon populations.</title>
        <authorList>
            <person name="Satou Y."/>
            <person name="Mineta K."/>
            <person name="Ogasawara M."/>
            <person name="Sasakura Y."/>
            <person name="Shoguchi E."/>
            <person name="Ueno K."/>
            <person name="Yamada L."/>
            <person name="Matsumoto J."/>
            <person name="Wasserscheid J."/>
            <person name="Dewar K."/>
            <person name="Wiley G.B."/>
            <person name="Macmil S.L."/>
            <person name="Roe B.A."/>
            <person name="Zeller R.W."/>
            <person name="Hastings K.E."/>
            <person name="Lemaire P."/>
            <person name="Lindquist E."/>
            <person name="Endo T."/>
            <person name="Hotta K."/>
            <person name="Inaba K."/>
        </authorList>
    </citation>
    <scope>NUCLEOTIDE SEQUENCE [LARGE SCALE GENOMIC DNA]</scope>
    <source>
        <strain evidence="5">wild type</strain>
    </source>
</reference>
<dbReference type="InParanoid" id="F6UTN2"/>
<organism evidence="5 6">
    <name type="scientific">Ciona intestinalis</name>
    <name type="common">Transparent sea squirt</name>
    <name type="synonym">Ascidia intestinalis</name>
    <dbReference type="NCBI Taxonomy" id="7719"/>
    <lineage>
        <taxon>Eukaryota</taxon>
        <taxon>Metazoa</taxon>
        <taxon>Chordata</taxon>
        <taxon>Tunicata</taxon>
        <taxon>Ascidiacea</taxon>
        <taxon>Phlebobranchia</taxon>
        <taxon>Cionidae</taxon>
        <taxon>Ciona</taxon>
    </lineage>
</organism>
<feature type="domain" description="Carboxylesterase type B" evidence="4">
    <location>
        <begin position="28"/>
        <end position="544"/>
    </location>
</feature>
<dbReference type="InterPro" id="IPR019819">
    <property type="entry name" value="Carboxylesterase_B_CS"/>
</dbReference>
<sequence length="562" mass="63717">MAHFTFVLLCTFILSTLFSNVVEATEELNVKTLYGWVEGTTRRALESNRDVYSFFGIPYARSPDYTFRFRPPVDPWVWEGVKDTTNQNVPFCSQDPVLLKNLRQDTWFSYVIDANNTMKEDCLTVNVFSPTKPSKVQQTKKLPVLVWIHGGGLSFTATTNKLWMLPAFEDVVVVTIQYRLGVFGFLTLEDNWAPGNTGLLDQVKALEWVRDNIQAFGGDPEKVTIFGQSSGGFSVSAHMLSPRSRGLFHRAFAMSGVAILPYNDPEFSNHRLAEKLGCEFWDNAHTSTCLRNHVTTSEMLAATKSLQMRFGTNIDVDFFPDFPRHRLTANAFNKSIPLMLGVVSGEMDFILGEKMIPNYNKGIRMPKSAESLIRNDLAKYHPQLKNPDRIVREYLTNIKPGIDTVKAESDYLTDSWYTSKLVTVANAHKGAGGTVYMYEFTKQPSLNQGLKPRPVDFKRADHCDDMIFFQGIPFLPGLKERGLTFTQGEKDLSRKLMNLLANFARNGSPNSIGSVSWPQYPEYVLINDTMSVHSGFREQKETLWLFLSEKNASLEKKKFRSV</sequence>
<dbReference type="GO" id="GO:0016787">
    <property type="term" value="F:hydrolase activity"/>
    <property type="evidence" value="ECO:0007669"/>
    <property type="project" value="UniProtKB-KW"/>
</dbReference>
<dbReference type="HOGENOM" id="CLU_006586_13_0_1"/>
<dbReference type="SUPFAM" id="SSF53474">
    <property type="entry name" value="alpha/beta-Hydrolases"/>
    <property type="match status" value="1"/>
</dbReference>
<dbReference type="PROSITE" id="PS00941">
    <property type="entry name" value="CARBOXYLESTERASE_B_2"/>
    <property type="match status" value="1"/>
</dbReference>
<accession>F6UTN2</accession>
<dbReference type="InterPro" id="IPR029058">
    <property type="entry name" value="AB_hydrolase_fold"/>
</dbReference>
<dbReference type="InterPro" id="IPR050309">
    <property type="entry name" value="Type-B_Carboxylest/Lipase"/>
</dbReference>
<keyword evidence="3" id="KW-0732">Signal</keyword>
<reference evidence="5" key="3">
    <citation type="submission" date="2025-08" db="UniProtKB">
        <authorList>
            <consortium name="Ensembl"/>
        </authorList>
    </citation>
    <scope>IDENTIFICATION</scope>
</reference>
<dbReference type="EC" id="3.1.1.-" evidence="3"/>
<evidence type="ECO:0000256" key="1">
    <source>
        <dbReference type="ARBA" id="ARBA00005964"/>
    </source>
</evidence>
<dbReference type="GeneTree" id="ENSGT00940000164234"/>
<keyword evidence="6" id="KW-1185">Reference proteome</keyword>
<evidence type="ECO:0000256" key="3">
    <source>
        <dbReference type="RuleBase" id="RU361235"/>
    </source>
</evidence>
<gene>
    <name evidence="5" type="primary">LOC100182711</name>
</gene>
<dbReference type="PANTHER" id="PTHR11559">
    <property type="entry name" value="CARBOXYLESTERASE"/>
    <property type="match status" value="1"/>
</dbReference>
<reference evidence="5" key="4">
    <citation type="submission" date="2025-09" db="UniProtKB">
        <authorList>
            <consortium name="Ensembl"/>
        </authorList>
    </citation>
    <scope>IDENTIFICATION</scope>
</reference>
<protein>
    <recommendedName>
        <fullName evidence="3">Carboxylic ester hydrolase</fullName>
        <ecNumber evidence="3">3.1.1.-</ecNumber>
    </recommendedName>
</protein>